<feature type="compositionally biased region" description="Pro residues" evidence="1">
    <location>
        <begin position="8"/>
        <end position="27"/>
    </location>
</feature>
<sequence>MSDLKAPPQLPPRPTTPSAPGTPPTPGTPTSAARHRLPPAPDMSTPPPTLPTCPRIIAPPAAVDAPDPLARVDPGVRAPPEADSFIRDPHKLIAYIVPFPTPALTADVPPAPIRFLIYTPPPPPLMRPSEGEKEGTTGKIQRKWQEEVRAAHTSNHKVLSWHGIKAKVTRGVDWGVSHVTSADLDFLTRVPTDGDKHIGGRKDSGASVPSLAASTPPATTPAPQPVIAPTPTLPAETAYTSKAAEAAAEASSARAGEELPAYTEVPQAPAPVVFPPHHEAPSLPARRSSDAKAAAPDAVIPSSETPLAAETAALRLDDDHPQVDAAPERATVKLEEMVLIYPPDMGLTEDQIRTEFVNSILRTKSKAQRDAVIATGLLPVTAALDWALMFVGWVFGGALEVDAVWAAASYKGAKTARSVTKRLASSGEDSLKLVVQPSERAAVLTEFLHDKCVAEDHDRFRSHPRVPSAHTVLEAIGWESSGKWENQNWEDEKWERSQVEKDLSTTMVKAAGGWAKWCDKYEKNPKKAIKK</sequence>
<proteinExistence type="predicted"/>
<evidence type="ECO:0008006" key="4">
    <source>
        <dbReference type="Google" id="ProtNLM"/>
    </source>
</evidence>
<protein>
    <recommendedName>
        <fullName evidence="4">Secreted protein</fullName>
    </recommendedName>
</protein>
<dbReference type="EMBL" id="RSCE01000003">
    <property type="protein sequence ID" value="RSH84227.1"/>
    <property type="molecule type" value="Genomic_DNA"/>
</dbReference>
<feature type="compositionally biased region" description="Basic and acidic residues" evidence="1">
    <location>
        <begin position="192"/>
        <end position="204"/>
    </location>
</feature>
<feature type="compositionally biased region" description="Pro residues" evidence="1">
    <location>
        <begin position="38"/>
        <end position="51"/>
    </location>
</feature>
<name>A0A427XZI4_9TREE</name>
<feature type="compositionally biased region" description="Low complexity" evidence="1">
    <location>
        <begin position="206"/>
        <end position="217"/>
    </location>
</feature>
<feature type="region of interest" description="Disordered" evidence="1">
    <location>
        <begin position="189"/>
        <end position="232"/>
    </location>
</feature>
<feature type="region of interest" description="Disordered" evidence="1">
    <location>
        <begin position="268"/>
        <end position="301"/>
    </location>
</feature>
<dbReference type="STRING" id="105984.A0A427XZI4"/>
<keyword evidence="3" id="KW-1185">Reference proteome</keyword>
<dbReference type="Proteomes" id="UP000279236">
    <property type="component" value="Unassembled WGS sequence"/>
</dbReference>
<evidence type="ECO:0000313" key="2">
    <source>
        <dbReference type="EMBL" id="RSH84227.1"/>
    </source>
</evidence>
<feature type="region of interest" description="Disordered" evidence="1">
    <location>
        <begin position="1"/>
        <end position="56"/>
    </location>
</feature>
<dbReference type="AlphaFoldDB" id="A0A427XZI4"/>
<evidence type="ECO:0000313" key="3">
    <source>
        <dbReference type="Proteomes" id="UP000279236"/>
    </source>
</evidence>
<comment type="caution">
    <text evidence="2">The sequence shown here is derived from an EMBL/GenBank/DDBJ whole genome shotgun (WGS) entry which is preliminary data.</text>
</comment>
<gene>
    <name evidence="2" type="ORF">EHS24_005736</name>
</gene>
<accession>A0A427XZI4</accession>
<dbReference type="RefSeq" id="XP_028477675.1">
    <property type="nucleotide sequence ID" value="XM_028621223.1"/>
</dbReference>
<reference evidence="2 3" key="1">
    <citation type="submission" date="2018-11" db="EMBL/GenBank/DDBJ databases">
        <title>Genome sequence of Apiotrichum porosum DSM 27194.</title>
        <authorList>
            <person name="Aliyu H."/>
            <person name="Gorte O."/>
            <person name="Ochsenreither K."/>
        </authorList>
    </citation>
    <scope>NUCLEOTIDE SEQUENCE [LARGE SCALE GENOMIC DNA]</scope>
    <source>
        <strain evidence="2 3">DSM 27194</strain>
    </source>
</reference>
<organism evidence="2 3">
    <name type="scientific">Apiotrichum porosum</name>
    <dbReference type="NCBI Taxonomy" id="105984"/>
    <lineage>
        <taxon>Eukaryota</taxon>
        <taxon>Fungi</taxon>
        <taxon>Dikarya</taxon>
        <taxon>Basidiomycota</taxon>
        <taxon>Agaricomycotina</taxon>
        <taxon>Tremellomycetes</taxon>
        <taxon>Trichosporonales</taxon>
        <taxon>Trichosporonaceae</taxon>
        <taxon>Apiotrichum</taxon>
    </lineage>
</organism>
<dbReference type="GeneID" id="39590279"/>
<dbReference type="OrthoDB" id="3189033at2759"/>
<feature type="compositionally biased region" description="Pro residues" evidence="1">
    <location>
        <begin position="218"/>
        <end position="232"/>
    </location>
</feature>
<evidence type="ECO:0000256" key="1">
    <source>
        <dbReference type="SAM" id="MobiDB-lite"/>
    </source>
</evidence>